<organism evidence="1 2">
    <name type="scientific">Hyalomma marginatum</name>
    <dbReference type="NCBI Taxonomy" id="34627"/>
    <lineage>
        <taxon>Eukaryota</taxon>
        <taxon>Metazoa</taxon>
        <taxon>Ecdysozoa</taxon>
        <taxon>Arthropoda</taxon>
        <taxon>Chelicerata</taxon>
        <taxon>Arachnida</taxon>
        <taxon>Acari</taxon>
        <taxon>Parasitiformes</taxon>
        <taxon>Ixodida</taxon>
        <taxon>Ixodoidea</taxon>
        <taxon>Ixodidae</taxon>
        <taxon>Hyalomminae</taxon>
        <taxon>Hyalomma</taxon>
    </lineage>
</organism>
<dbReference type="AlphaFoldDB" id="A0A8S4C429"/>
<reference evidence="1" key="1">
    <citation type="submission" date="2021-06" db="EMBL/GenBank/DDBJ databases">
        <authorList>
            <person name="Nardi T."/>
            <person name="Nardi T."/>
        </authorList>
    </citation>
    <scope>NUCLEOTIDE SEQUENCE</scope>
</reference>
<dbReference type="Proteomes" id="UP000837675">
    <property type="component" value="Unassembled WGS sequence"/>
</dbReference>
<evidence type="ECO:0000313" key="1">
    <source>
        <dbReference type="EMBL" id="CAG7594367.1"/>
    </source>
</evidence>
<protein>
    <submittedName>
        <fullName evidence="1">Uncharacterized protein</fullName>
    </submittedName>
</protein>
<keyword evidence="2" id="KW-1185">Reference proteome</keyword>
<dbReference type="EMBL" id="CAJVAF010000304">
    <property type="protein sequence ID" value="CAG7594367.1"/>
    <property type="molecule type" value="Genomic_DNA"/>
</dbReference>
<proteinExistence type="predicted"/>
<name>A0A8S4C429_9ACAR</name>
<sequence>MIEKYVGSAKAWPAFARISHSRHGDDARSGYAAIAILDLEEELALGYNLVLNQDWSC</sequence>
<accession>A0A8S4C429</accession>
<evidence type="ECO:0000313" key="2">
    <source>
        <dbReference type="Proteomes" id="UP000837675"/>
    </source>
</evidence>
<gene>
    <name evidence="1" type="ORF">MHYMCMPASI_00765</name>
</gene>
<comment type="caution">
    <text evidence="1">The sequence shown here is derived from an EMBL/GenBank/DDBJ whole genome shotgun (WGS) entry which is preliminary data.</text>
</comment>